<protein>
    <submittedName>
        <fullName evidence="2">Uncharacterized protein</fullName>
    </submittedName>
</protein>
<organism evidence="3">
    <name type="scientific">Harpegnathos saltator</name>
    <name type="common">Jerdon's jumping ant</name>
    <dbReference type="NCBI Taxonomy" id="610380"/>
    <lineage>
        <taxon>Eukaryota</taxon>
        <taxon>Metazoa</taxon>
        <taxon>Ecdysozoa</taxon>
        <taxon>Arthropoda</taxon>
        <taxon>Hexapoda</taxon>
        <taxon>Insecta</taxon>
        <taxon>Pterygota</taxon>
        <taxon>Neoptera</taxon>
        <taxon>Endopterygota</taxon>
        <taxon>Hymenoptera</taxon>
        <taxon>Apocrita</taxon>
        <taxon>Aculeata</taxon>
        <taxon>Formicoidea</taxon>
        <taxon>Formicidae</taxon>
        <taxon>Ponerinae</taxon>
        <taxon>Ponerini</taxon>
        <taxon>Harpegnathos</taxon>
    </lineage>
</organism>
<reference evidence="2 3" key="1">
    <citation type="journal article" date="2010" name="Science">
        <title>Genomic comparison of the ants Camponotus floridanus and Harpegnathos saltator.</title>
        <authorList>
            <person name="Bonasio R."/>
            <person name="Zhang G."/>
            <person name="Ye C."/>
            <person name="Mutti N.S."/>
            <person name="Fang X."/>
            <person name="Qin N."/>
            <person name="Donahue G."/>
            <person name="Yang P."/>
            <person name="Li Q."/>
            <person name="Li C."/>
            <person name="Zhang P."/>
            <person name="Huang Z."/>
            <person name="Berger S.L."/>
            <person name="Reinberg D."/>
            <person name="Wang J."/>
            <person name="Liebig J."/>
        </authorList>
    </citation>
    <scope>NUCLEOTIDE SEQUENCE [LARGE SCALE GENOMIC DNA]</scope>
    <source>
        <strain evidence="2 3">R22 G/1</strain>
    </source>
</reference>
<feature type="region of interest" description="Disordered" evidence="1">
    <location>
        <begin position="29"/>
        <end position="88"/>
    </location>
</feature>
<feature type="compositionally biased region" description="Basic residues" evidence="1">
    <location>
        <begin position="38"/>
        <end position="53"/>
    </location>
</feature>
<evidence type="ECO:0000313" key="3">
    <source>
        <dbReference type="Proteomes" id="UP000008237"/>
    </source>
</evidence>
<gene>
    <name evidence="2" type="ORF">EAI_00455</name>
</gene>
<evidence type="ECO:0000313" key="2">
    <source>
        <dbReference type="EMBL" id="EFN83901.1"/>
    </source>
</evidence>
<feature type="compositionally biased region" description="Basic and acidic residues" evidence="1">
    <location>
        <begin position="54"/>
        <end position="79"/>
    </location>
</feature>
<dbReference type="AlphaFoldDB" id="E2BKA4"/>
<evidence type="ECO:0000256" key="1">
    <source>
        <dbReference type="SAM" id="MobiDB-lite"/>
    </source>
</evidence>
<dbReference type="Proteomes" id="UP000008237">
    <property type="component" value="Unassembled WGS sequence"/>
</dbReference>
<proteinExistence type="predicted"/>
<sequence length="275" mass="31341">MEVYDLKAISASSHSASVVHYFDRFDPEFHQTTSSRRNIARRNTRTKKRTRSSGKKDGMVRGKEGDEGTGGERERWKEESVEDERPDQRVRVGHPGVAWHARTAEGAAGMRVVNPLGEGESEFAALNMVDSRIGCAVAGRCGPHHRPAGRTIPVAVYEPSRGVPKVEEMNSELFEMCFIGANLFSLENNLWIPTKLETIACVRNVNQMIDTYSNIDIIKEMFAIRKRKEDLYQQKLHLQNYRYSLMVALITMTRVMKSCKVHTKDNRSWPDGRIR</sequence>
<keyword evidence="3" id="KW-1185">Reference proteome</keyword>
<dbReference type="EMBL" id="GL448770">
    <property type="protein sequence ID" value="EFN83901.1"/>
    <property type="molecule type" value="Genomic_DNA"/>
</dbReference>
<name>E2BKA4_HARSA</name>
<accession>E2BKA4</accession>
<dbReference type="InParanoid" id="E2BKA4"/>